<name>A0A8S5MEM0_9CAUD</name>
<reference evidence="1" key="1">
    <citation type="journal article" date="2021" name="Proc. Natl. Acad. Sci. U.S.A.">
        <title>A Catalog of Tens of Thousands of Viruses from Human Metagenomes Reveals Hidden Associations with Chronic Diseases.</title>
        <authorList>
            <person name="Tisza M.J."/>
            <person name="Buck C.B."/>
        </authorList>
    </citation>
    <scope>NUCLEOTIDE SEQUENCE</scope>
    <source>
        <strain evidence="1">CtYh54</strain>
    </source>
</reference>
<dbReference type="EMBL" id="BK014884">
    <property type="protein sequence ID" value="DAD80527.1"/>
    <property type="molecule type" value="Genomic_DNA"/>
</dbReference>
<protein>
    <submittedName>
        <fullName evidence="1">DNA beta-glucosyltransferase</fullName>
    </submittedName>
</protein>
<proteinExistence type="predicted"/>
<sequence>MIKDKDLVVAFGALGAPIHIGTDKESRLNGNTQYVSLLKSLLRNPKIKNVVIMGTFGSETEKNESWKSIDPEGKIIYPLPMVHRIAQYVWGKDAEFSSYRAPYPDGSREMLPYKLTRPFQDLYVQYCSEQLPKIDFGLFFITQGWAGTNICGVIRKKTDPEQFRVQLPMAAEKAGPFIHALNYLKTPWFIVSPDDRVVYSMPRHDTLNMPKEIIGQWHAEYVWDTIDSYEDGVNLTNKTLTVNYGAIEELNLVDAKLVSPAAARPNKFVIVANQSTNRNDLSCQRFQQLKKWILDDPRTKDYTIYGEWDPAYLVGYEEEKTKEGHKKLIEFNKDYLDYSKLPAEKILYPQFKGRVDSSVIDSAFQQTRYTLCFPVIHGYLTWKWLEALMNGCLPFIPPFYDEQFNAIPEDAIIRVKDPEELHFKIDWFEQNPDKRIQLVQFYQETVLKPCLDGSYIYPHINRFLERNGVDCRV</sequence>
<accession>A0A8S5MEM0</accession>
<evidence type="ECO:0000313" key="1">
    <source>
        <dbReference type="EMBL" id="DAD80527.1"/>
    </source>
</evidence>
<organism evidence="1">
    <name type="scientific">Siphoviridae sp. ctYh54</name>
    <dbReference type="NCBI Taxonomy" id="2826379"/>
    <lineage>
        <taxon>Viruses</taxon>
        <taxon>Duplodnaviria</taxon>
        <taxon>Heunggongvirae</taxon>
        <taxon>Uroviricota</taxon>
        <taxon>Caudoviricetes</taxon>
    </lineage>
</organism>